<dbReference type="PANTHER" id="PTHR12289">
    <property type="entry name" value="METAXIN RELATED"/>
    <property type="match status" value="1"/>
</dbReference>
<comment type="caution">
    <text evidence="3">The sequence shown here is derived from an EMBL/GenBank/DDBJ whole genome shotgun (WGS) entry which is preliminary data.</text>
</comment>
<evidence type="ECO:0000313" key="3">
    <source>
        <dbReference type="EMBL" id="KAJ5323473.1"/>
    </source>
</evidence>
<dbReference type="InterPro" id="IPR040079">
    <property type="entry name" value="Glutathione_S-Trfase"/>
</dbReference>
<name>A0A9W9Q2N7_9EURO</name>
<dbReference type="InterPro" id="IPR026928">
    <property type="entry name" value="FAX/IsoI-like"/>
</dbReference>
<dbReference type="AlphaFoldDB" id="A0A9W9Q2N7"/>
<gene>
    <name evidence="3" type="ORF">N7476_002073</name>
</gene>
<dbReference type="PANTHER" id="PTHR12289:SF41">
    <property type="entry name" value="FAILED AXON CONNECTIONS-RELATED"/>
    <property type="match status" value="1"/>
</dbReference>
<comment type="similarity">
    <text evidence="1">Belongs to the FAX family.</text>
</comment>
<feature type="domain" description="Thioredoxin-like fold" evidence="2">
    <location>
        <begin position="25"/>
        <end position="125"/>
    </location>
</feature>
<dbReference type="Proteomes" id="UP001147746">
    <property type="component" value="Unassembled WGS sequence"/>
</dbReference>
<reference evidence="3" key="1">
    <citation type="submission" date="2022-12" db="EMBL/GenBank/DDBJ databases">
        <authorList>
            <person name="Petersen C."/>
        </authorList>
    </citation>
    <scope>NUCLEOTIDE SEQUENCE</scope>
    <source>
        <strain evidence="3">IBT 21472</strain>
    </source>
</reference>
<dbReference type="Pfam" id="PF17172">
    <property type="entry name" value="GST_N_4"/>
    <property type="match status" value="1"/>
</dbReference>
<evidence type="ECO:0000256" key="1">
    <source>
        <dbReference type="ARBA" id="ARBA00006475"/>
    </source>
</evidence>
<proteinExistence type="inferred from homology"/>
<dbReference type="InterPro" id="IPR012336">
    <property type="entry name" value="Thioredoxin-like_fold"/>
</dbReference>
<dbReference type="InterPro" id="IPR050931">
    <property type="entry name" value="Mito_Protein_Transport_Metaxin"/>
</dbReference>
<keyword evidence="4" id="KW-1185">Reference proteome</keyword>
<protein>
    <recommendedName>
        <fullName evidence="2">Thioredoxin-like fold domain-containing protein</fullName>
    </recommendedName>
</protein>
<evidence type="ECO:0000313" key="4">
    <source>
        <dbReference type="Proteomes" id="UP001147746"/>
    </source>
</evidence>
<dbReference type="EMBL" id="JAPZBO010000002">
    <property type="protein sequence ID" value="KAJ5323473.1"/>
    <property type="molecule type" value="Genomic_DNA"/>
</dbReference>
<accession>A0A9W9Q2N7</accession>
<sequence>MTSHKPDPELTVFRGLHDVGYTSSPFVTKLETRLRFENVAYRVDVGSVTKAPRGKVPYVSMKHADGQIEIMSDSTLITKALIESGTLEDLNAYLSPAEKLSEISLRALFEEKLYYYQGYERWILNYYAMRSKILGSLPWPIQAVVGNIVYLKFKLTLSGMGILRFNADEIAEFRREIWETASNQLVAVRAQSQDREGPFWLWGGDGPTEADTVLFGFIVSNLISAAGPDSTATIKSYPVLVDYARRVHDQYFPDYELWE</sequence>
<evidence type="ECO:0000259" key="2">
    <source>
        <dbReference type="Pfam" id="PF17172"/>
    </source>
</evidence>
<reference evidence="3" key="2">
    <citation type="journal article" date="2023" name="IMA Fungus">
        <title>Comparative genomic study of the Penicillium genus elucidates a diverse pangenome and 15 lateral gene transfer events.</title>
        <authorList>
            <person name="Petersen C."/>
            <person name="Sorensen T."/>
            <person name="Nielsen M.R."/>
            <person name="Sondergaard T.E."/>
            <person name="Sorensen J.L."/>
            <person name="Fitzpatrick D.A."/>
            <person name="Frisvad J.C."/>
            <person name="Nielsen K.L."/>
        </authorList>
    </citation>
    <scope>NUCLEOTIDE SEQUENCE</scope>
    <source>
        <strain evidence="3">IBT 21472</strain>
    </source>
</reference>
<dbReference type="SFLD" id="SFLDG01200">
    <property type="entry name" value="SUF1.1"/>
    <property type="match status" value="1"/>
</dbReference>
<dbReference type="SFLD" id="SFLDS00019">
    <property type="entry name" value="Glutathione_Transferase_(cytos"/>
    <property type="match status" value="1"/>
</dbReference>
<dbReference type="SFLD" id="SFLDG01180">
    <property type="entry name" value="SUF1"/>
    <property type="match status" value="1"/>
</dbReference>
<dbReference type="GO" id="GO:0005737">
    <property type="term" value="C:cytoplasm"/>
    <property type="evidence" value="ECO:0007669"/>
    <property type="project" value="TreeGrafter"/>
</dbReference>
<organism evidence="3 4">
    <name type="scientific">Penicillium atrosanguineum</name>
    <dbReference type="NCBI Taxonomy" id="1132637"/>
    <lineage>
        <taxon>Eukaryota</taxon>
        <taxon>Fungi</taxon>
        <taxon>Dikarya</taxon>
        <taxon>Ascomycota</taxon>
        <taxon>Pezizomycotina</taxon>
        <taxon>Eurotiomycetes</taxon>
        <taxon>Eurotiomycetidae</taxon>
        <taxon>Eurotiales</taxon>
        <taxon>Aspergillaceae</taxon>
        <taxon>Penicillium</taxon>
    </lineage>
</organism>